<evidence type="ECO:0000313" key="2">
    <source>
        <dbReference type="Proteomes" id="UP000316726"/>
    </source>
</evidence>
<dbReference type="AlphaFoldDB" id="A0A5B8MT71"/>
<organism evidence="1 2">
    <name type="scientific">Chloropicon primus</name>
    <dbReference type="NCBI Taxonomy" id="1764295"/>
    <lineage>
        <taxon>Eukaryota</taxon>
        <taxon>Viridiplantae</taxon>
        <taxon>Chlorophyta</taxon>
        <taxon>Chloropicophyceae</taxon>
        <taxon>Chloropicales</taxon>
        <taxon>Chloropicaceae</taxon>
        <taxon>Chloropicon</taxon>
    </lineage>
</organism>
<accession>A0A5B8MT71</accession>
<proteinExistence type="predicted"/>
<name>A0A5B8MT71_9CHLO</name>
<sequence length="98" mass="11502">MAKMGKKEKNSVVSFSESTRDVFLELGGFYKNLSCPGEPGIGFDFEYSVRLWYNNFQVALMYSDFMRSHGAKAGTRANSKIWNKRRRTEIRNKLRFRF</sequence>
<keyword evidence="2" id="KW-1185">Reference proteome</keyword>
<evidence type="ECO:0000313" key="1">
    <source>
        <dbReference type="EMBL" id="QDZ22835.1"/>
    </source>
</evidence>
<reference evidence="1 2" key="1">
    <citation type="submission" date="2018-07" db="EMBL/GenBank/DDBJ databases">
        <title>The complete nuclear genome of the prasinophyte Chloropicon primus (CCMP1205).</title>
        <authorList>
            <person name="Pombert J.-F."/>
            <person name="Otis C."/>
            <person name="Turmel M."/>
            <person name="Lemieux C."/>
        </authorList>
    </citation>
    <scope>NUCLEOTIDE SEQUENCE [LARGE SCALE GENOMIC DNA]</scope>
    <source>
        <strain evidence="1 2">CCMP1205</strain>
    </source>
</reference>
<protein>
    <submittedName>
        <fullName evidence="1">Uncharacterized protein</fullName>
    </submittedName>
</protein>
<dbReference type="EMBL" id="CP031041">
    <property type="protein sequence ID" value="QDZ22835.1"/>
    <property type="molecule type" value="Genomic_DNA"/>
</dbReference>
<dbReference type="Proteomes" id="UP000316726">
    <property type="component" value="Chromosome 8"/>
</dbReference>
<gene>
    <name evidence="1" type="ORF">A3770_08p53530</name>
</gene>